<keyword evidence="3" id="KW-1185">Reference proteome</keyword>
<feature type="domain" description="Methyltransferase" evidence="1">
    <location>
        <begin position="65"/>
        <end position="162"/>
    </location>
</feature>
<dbReference type="Pfam" id="PF13649">
    <property type="entry name" value="Methyltransf_25"/>
    <property type="match status" value="1"/>
</dbReference>
<dbReference type="Proteomes" id="UP000609121">
    <property type="component" value="Unassembled WGS sequence"/>
</dbReference>
<dbReference type="Gene3D" id="3.40.50.150">
    <property type="entry name" value="Vaccinia Virus protein VP39"/>
    <property type="match status" value="1"/>
</dbReference>
<dbReference type="GO" id="GO:0032259">
    <property type="term" value="P:methylation"/>
    <property type="evidence" value="ECO:0007669"/>
    <property type="project" value="UniProtKB-KW"/>
</dbReference>
<dbReference type="GO" id="GO:0008168">
    <property type="term" value="F:methyltransferase activity"/>
    <property type="evidence" value="ECO:0007669"/>
    <property type="project" value="UniProtKB-KW"/>
</dbReference>
<dbReference type="AlphaFoldDB" id="A0A8J6YPV1"/>
<dbReference type="CDD" id="cd02440">
    <property type="entry name" value="AdoMet_MTases"/>
    <property type="match status" value="1"/>
</dbReference>
<dbReference type="EMBL" id="JACVXA010000007">
    <property type="protein sequence ID" value="MBE3637278.1"/>
    <property type="molecule type" value="Genomic_DNA"/>
</dbReference>
<evidence type="ECO:0000259" key="1">
    <source>
        <dbReference type="Pfam" id="PF13649"/>
    </source>
</evidence>
<proteinExistence type="predicted"/>
<gene>
    <name evidence="2" type="ORF">ICN82_03565</name>
</gene>
<sequence>MPRIRDVPLARIPQPAVAGNCTDGDGLRLFRSWISDPLRVSSVAPSGRRLAELMTREIAPGCGPVIELGPGTGVFTRALIARGIAERDLTLVEFGAEFIPALQARFPAARILQMDAARLDEIAPAFATPPAHVVSGLPLLSMPQSQRRRILAAAFALLRPEGRLYQFTYGPRPPVAPATLAALGLVAERVGGTLRNLPPASVYRFRRAG</sequence>
<reference evidence="2" key="1">
    <citation type="submission" date="2020-09" db="EMBL/GenBank/DDBJ databases">
        <title>A novel bacterium of genus Mangrovicoccus, isolated from South China Sea.</title>
        <authorList>
            <person name="Huang H."/>
            <person name="Mo K."/>
            <person name="Hu Y."/>
        </authorList>
    </citation>
    <scope>NUCLEOTIDE SEQUENCE</scope>
    <source>
        <strain evidence="2">HB182678</strain>
    </source>
</reference>
<protein>
    <submittedName>
        <fullName evidence="2">Methyltransferase domain-containing protein</fullName>
    </submittedName>
</protein>
<evidence type="ECO:0000313" key="2">
    <source>
        <dbReference type="EMBL" id="MBE3637278.1"/>
    </source>
</evidence>
<dbReference type="SUPFAM" id="SSF53335">
    <property type="entry name" value="S-adenosyl-L-methionine-dependent methyltransferases"/>
    <property type="match status" value="1"/>
</dbReference>
<keyword evidence="2" id="KW-0808">Transferase</keyword>
<evidence type="ECO:0000313" key="3">
    <source>
        <dbReference type="Proteomes" id="UP000609121"/>
    </source>
</evidence>
<dbReference type="InterPro" id="IPR041698">
    <property type="entry name" value="Methyltransf_25"/>
</dbReference>
<accession>A0A8J6YPV1</accession>
<keyword evidence="2" id="KW-0489">Methyltransferase</keyword>
<dbReference type="RefSeq" id="WP_193179691.1">
    <property type="nucleotide sequence ID" value="NZ_JACVXA010000007.1"/>
</dbReference>
<comment type="caution">
    <text evidence="2">The sequence shown here is derived from an EMBL/GenBank/DDBJ whole genome shotgun (WGS) entry which is preliminary data.</text>
</comment>
<name>A0A8J6YPV1_9RHOB</name>
<organism evidence="2 3">
    <name type="scientific">Mangrovicoccus algicola</name>
    <dbReference type="NCBI Taxonomy" id="2771008"/>
    <lineage>
        <taxon>Bacteria</taxon>
        <taxon>Pseudomonadati</taxon>
        <taxon>Pseudomonadota</taxon>
        <taxon>Alphaproteobacteria</taxon>
        <taxon>Rhodobacterales</taxon>
        <taxon>Paracoccaceae</taxon>
        <taxon>Mangrovicoccus</taxon>
    </lineage>
</organism>
<dbReference type="InterPro" id="IPR029063">
    <property type="entry name" value="SAM-dependent_MTases_sf"/>
</dbReference>